<evidence type="ECO:0000259" key="1">
    <source>
        <dbReference type="Pfam" id="PF00076"/>
    </source>
</evidence>
<evidence type="ECO:0000313" key="2">
    <source>
        <dbReference type="EMBL" id="KAA1093074.1"/>
    </source>
</evidence>
<dbReference type="CDD" id="cd00590">
    <property type="entry name" value="RRM_SF"/>
    <property type="match status" value="1"/>
</dbReference>
<dbReference type="AlphaFoldDB" id="A0A5B0NX13"/>
<keyword evidence="4" id="KW-1185">Reference proteome</keyword>
<dbReference type="SUPFAM" id="SSF54928">
    <property type="entry name" value="RNA-binding domain, RBD"/>
    <property type="match status" value="1"/>
</dbReference>
<dbReference type="GO" id="GO:0003723">
    <property type="term" value="F:RNA binding"/>
    <property type="evidence" value="ECO:0007669"/>
    <property type="project" value="InterPro"/>
</dbReference>
<sequence>MTDHSPPRYFQATQPWPILLSNLAQGTTADDLRAALACYGPVEHCFLFSPPLSNVLCALVHYSDYKTAAAAAADLDDACADGETLTARLMSSSEQEALVLLRRIT</sequence>
<organism evidence="2 4">
    <name type="scientific">Puccinia graminis f. sp. tritici</name>
    <dbReference type="NCBI Taxonomy" id="56615"/>
    <lineage>
        <taxon>Eukaryota</taxon>
        <taxon>Fungi</taxon>
        <taxon>Dikarya</taxon>
        <taxon>Basidiomycota</taxon>
        <taxon>Pucciniomycotina</taxon>
        <taxon>Pucciniomycetes</taxon>
        <taxon>Pucciniales</taxon>
        <taxon>Pucciniaceae</taxon>
        <taxon>Puccinia</taxon>
    </lineage>
</organism>
<reference evidence="4 5" key="1">
    <citation type="submission" date="2019-05" db="EMBL/GenBank/DDBJ databases">
        <title>Emergence of the Ug99 lineage of the wheat stem rust pathogen through somatic hybridization.</title>
        <authorList>
            <person name="Li F."/>
            <person name="Upadhyaya N.M."/>
            <person name="Sperschneider J."/>
            <person name="Matny O."/>
            <person name="Nguyen-Phuc H."/>
            <person name="Mago R."/>
            <person name="Raley C."/>
            <person name="Miller M.E."/>
            <person name="Silverstein K.A.T."/>
            <person name="Henningsen E."/>
            <person name="Hirsch C.D."/>
            <person name="Visser B."/>
            <person name="Pretorius Z.A."/>
            <person name="Steffenson B.J."/>
            <person name="Schwessinger B."/>
            <person name="Dodds P.N."/>
            <person name="Figueroa M."/>
        </authorList>
    </citation>
    <scope>NUCLEOTIDE SEQUENCE [LARGE SCALE GENOMIC DNA]</scope>
    <source>
        <strain evidence="2">21-0</strain>
        <strain evidence="3 5">Ug99</strain>
    </source>
</reference>
<dbReference type="Pfam" id="PF00076">
    <property type="entry name" value="RRM_1"/>
    <property type="match status" value="1"/>
</dbReference>
<dbReference type="EMBL" id="VDEP01000186">
    <property type="protein sequence ID" value="KAA1125057.1"/>
    <property type="molecule type" value="Genomic_DNA"/>
</dbReference>
<comment type="caution">
    <text evidence="2">The sequence shown here is derived from an EMBL/GenBank/DDBJ whole genome shotgun (WGS) entry which is preliminary data.</text>
</comment>
<feature type="domain" description="RRM" evidence="1">
    <location>
        <begin position="18"/>
        <end position="85"/>
    </location>
</feature>
<dbReference type="Proteomes" id="UP000324748">
    <property type="component" value="Unassembled WGS sequence"/>
</dbReference>
<evidence type="ECO:0000313" key="4">
    <source>
        <dbReference type="Proteomes" id="UP000324748"/>
    </source>
</evidence>
<dbReference type="Gene3D" id="3.30.70.330">
    <property type="match status" value="1"/>
</dbReference>
<protein>
    <recommendedName>
        <fullName evidence="1">RRM domain-containing protein</fullName>
    </recommendedName>
</protein>
<dbReference type="EMBL" id="VSWC01000080">
    <property type="protein sequence ID" value="KAA1093074.1"/>
    <property type="molecule type" value="Genomic_DNA"/>
</dbReference>
<dbReference type="InterPro" id="IPR035979">
    <property type="entry name" value="RBD_domain_sf"/>
</dbReference>
<dbReference type="InterPro" id="IPR000504">
    <property type="entry name" value="RRM_dom"/>
</dbReference>
<accession>A0A5B0NX13</accession>
<evidence type="ECO:0000313" key="3">
    <source>
        <dbReference type="EMBL" id="KAA1125057.1"/>
    </source>
</evidence>
<name>A0A5B0NX13_PUCGR</name>
<dbReference type="Proteomes" id="UP000325313">
    <property type="component" value="Unassembled WGS sequence"/>
</dbReference>
<gene>
    <name evidence="2" type="ORF">PGT21_024391</name>
    <name evidence="3" type="ORF">PGTUg99_005908</name>
</gene>
<dbReference type="InterPro" id="IPR012677">
    <property type="entry name" value="Nucleotide-bd_a/b_plait_sf"/>
</dbReference>
<proteinExistence type="predicted"/>
<evidence type="ECO:0000313" key="5">
    <source>
        <dbReference type="Proteomes" id="UP000325313"/>
    </source>
</evidence>